<protein>
    <recommendedName>
        <fullName evidence="2">Cullin N-terminal domain-containing protein</fullName>
    </recommendedName>
</protein>
<dbReference type="InterPro" id="IPR045093">
    <property type="entry name" value="Cullin"/>
</dbReference>
<evidence type="ECO:0000313" key="4">
    <source>
        <dbReference type="Proteomes" id="UP000289738"/>
    </source>
</evidence>
<dbReference type="PANTHER" id="PTHR11932">
    <property type="entry name" value="CULLIN"/>
    <property type="match status" value="1"/>
</dbReference>
<feature type="domain" description="Cullin N-terminal" evidence="2">
    <location>
        <begin position="68"/>
        <end position="426"/>
    </location>
</feature>
<name>A0A445ELU8_ARAHY</name>
<dbReference type="SUPFAM" id="SSF74788">
    <property type="entry name" value="Cullin repeat-like"/>
    <property type="match status" value="1"/>
</dbReference>
<gene>
    <name evidence="3" type="ORF">Ahy_A01g000947</name>
</gene>
<evidence type="ECO:0000256" key="1">
    <source>
        <dbReference type="ARBA" id="ARBA00006019"/>
    </source>
</evidence>
<comment type="caution">
    <text evidence="3">The sequence shown here is derived from an EMBL/GenBank/DDBJ whole genome shotgun (WGS) entry which is preliminary data.</text>
</comment>
<keyword evidence="4" id="KW-1185">Reference proteome</keyword>
<dbReference type="GO" id="GO:0031625">
    <property type="term" value="F:ubiquitin protein ligase binding"/>
    <property type="evidence" value="ECO:0007669"/>
    <property type="project" value="InterPro"/>
</dbReference>
<comment type="similarity">
    <text evidence="1">Belongs to the cullin family.</text>
</comment>
<reference evidence="3 4" key="1">
    <citation type="submission" date="2019-01" db="EMBL/GenBank/DDBJ databases">
        <title>Sequencing of cultivated peanut Arachis hypogaea provides insights into genome evolution and oil improvement.</title>
        <authorList>
            <person name="Chen X."/>
        </authorList>
    </citation>
    <scope>NUCLEOTIDE SEQUENCE [LARGE SCALE GENOMIC DNA]</scope>
    <source>
        <strain evidence="4">cv. Fuhuasheng</strain>
        <tissue evidence="3">Leaves</tissue>
    </source>
</reference>
<dbReference type="Proteomes" id="UP000289738">
    <property type="component" value="Chromosome A01"/>
</dbReference>
<dbReference type="EMBL" id="SDMP01000001">
    <property type="protein sequence ID" value="RYR76361.1"/>
    <property type="molecule type" value="Genomic_DNA"/>
</dbReference>
<dbReference type="AlphaFoldDB" id="A0A445ELU8"/>
<evidence type="ECO:0000313" key="3">
    <source>
        <dbReference type="EMBL" id="RYR76361.1"/>
    </source>
</evidence>
<dbReference type="InterPro" id="IPR001373">
    <property type="entry name" value="Cullin_N"/>
</dbReference>
<dbReference type="FunFam" id="1.20.1310.10:FF:000001">
    <property type="entry name" value="Cullin 3"/>
    <property type="match status" value="1"/>
</dbReference>
<proteinExistence type="inferred from homology"/>
<dbReference type="Pfam" id="PF00888">
    <property type="entry name" value="Cullin"/>
    <property type="match status" value="1"/>
</dbReference>
<organism evidence="3 4">
    <name type="scientific">Arachis hypogaea</name>
    <name type="common">Peanut</name>
    <dbReference type="NCBI Taxonomy" id="3818"/>
    <lineage>
        <taxon>Eukaryota</taxon>
        <taxon>Viridiplantae</taxon>
        <taxon>Streptophyta</taxon>
        <taxon>Embryophyta</taxon>
        <taxon>Tracheophyta</taxon>
        <taxon>Spermatophyta</taxon>
        <taxon>Magnoliopsida</taxon>
        <taxon>eudicotyledons</taxon>
        <taxon>Gunneridae</taxon>
        <taxon>Pentapetalae</taxon>
        <taxon>rosids</taxon>
        <taxon>fabids</taxon>
        <taxon>Fabales</taxon>
        <taxon>Fabaceae</taxon>
        <taxon>Papilionoideae</taxon>
        <taxon>50 kb inversion clade</taxon>
        <taxon>dalbergioids sensu lato</taxon>
        <taxon>Dalbergieae</taxon>
        <taxon>Pterocarpus clade</taxon>
        <taxon>Arachis</taxon>
    </lineage>
</organism>
<sequence length="508" mass="58798">MAPTPFRPQKSFVSNSQLAIFIFMSTSEWRIIHLEQGWDFMQKGITKLKIILEEGLPEPHFSSEDYMMLYTPPHDYSQQLYDKYKEVFEEYIQSTVLPSLREKHDEFMLIELVKRWANHKIMVRWLSRFFHFLDCHFIARRSLPRLNEVGLTCFRDLVYKELNGKVRDAVISIIDRTLLKNVLYVFVEIGMGKMDHYENDFESAMLKDTSAYYSQKASNWILEDSCPDYMLKAEECLKREKDRVAQYLHFSSEPKLLEKVQHELLSMYANQLLQKEHSGCHALLRDGKVEDLSRMFRLFSKVPEGLDAVSSIFKQVWYWLSRLKMQLVPKGSVTELVNILVLLFEFMNIIAIVETEAGLVVQDFVRKVIELHDKYLSYVNDCFQNHTLFHRALMESFEVFHNKGVGGSWSAELLATFSDDNILRASRSCLKIVKEVEVNQLGYCSLRDAKANSAETANAELTTEAKLESVKADNQKLRDLVKLANQEEALADKSKAGVGGQDAQGAET</sequence>
<accession>A0A445ELU8</accession>
<dbReference type="GO" id="GO:0006511">
    <property type="term" value="P:ubiquitin-dependent protein catabolic process"/>
    <property type="evidence" value="ECO:0007669"/>
    <property type="project" value="InterPro"/>
</dbReference>
<dbReference type="InterPro" id="IPR016159">
    <property type="entry name" value="Cullin_repeat-like_dom_sf"/>
</dbReference>
<dbReference type="Gene3D" id="1.20.1310.10">
    <property type="entry name" value="Cullin Repeats"/>
    <property type="match status" value="3"/>
</dbReference>
<dbReference type="FunFam" id="1.20.1310.10:FF:000021">
    <property type="entry name" value="Cullin-1, putative"/>
    <property type="match status" value="1"/>
</dbReference>
<evidence type="ECO:0000259" key="2">
    <source>
        <dbReference type="Pfam" id="PF00888"/>
    </source>
</evidence>